<evidence type="ECO:0000256" key="1">
    <source>
        <dbReference type="ARBA" id="ARBA00022603"/>
    </source>
</evidence>
<protein>
    <recommendedName>
        <fullName evidence="7">SET domain-containing protein</fullName>
    </recommendedName>
</protein>
<dbReference type="STRING" id="1344416.A0A139A412"/>
<dbReference type="Gene3D" id="3.90.1410.10">
    <property type="entry name" value="set domain protein methyltransferase, domain 1"/>
    <property type="match status" value="1"/>
</dbReference>
<evidence type="ECO:0000313" key="6">
    <source>
        <dbReference type="Proteomes" id="UP000070544"/>
    </source>
</evidence>
<dbReference type="InterPro" id="IPR036464">
    <property type="entry name" value="Rubisco_LSMT_subst-bd_sf"/>
</dbReference>
<dbReference type="CDD" id="cd10527">
    <property type="entry name" value="SET_LSMT"/>
    <property type="match status" value="1"/>
</dbReference>
<feature type="region of interest" description="Disordered" evidence="4">
    <location>
        <begin position="643"/>
        <end position="667"/>
    </location>
</feature>
<name>A0A139A412_GONPJ</name>
<feature type="region of interest" description="Disordered" evidence="4">
    <location>
        <begin position="241"/>
        <end position="307"/>
    </location>
</feature>
<dbReference type="Proteomes" id="UP000070544">
    <property type="component" value="Unassembled WGS sequence"/>
</dbReference>
<evidence type="ECO:0000256" key="2">
    <source>
        <dbReference type="ARBA" id="ARBA00022679"/>
    </source>
</evidence>
<gene>
    <name evidence="5" type="ORF">M427DRAFT_148123</name>
</gene>
<dbReference type="SUPFAM" id="SSF82199">
    <property type="entry name" value="SET domain"/>
    <property type="match status" value="2"/>
</dbReference>
<keyword evidence="2" id="KW-0808">Transferase</keyword>
<dbReference type="GO" id="GO:0016279">
    <property type="term" value="F:protein-lysine N-methyltransferase activity"/>
    <property type="evidence" value="ECO:0007669"/>
    <property type="project" value="TreeGrafter"/>
</dbReference>
<dbReference type="AlphaFoldDB" id="A0A139A412"/>
<dbReference type="InterPro" id="IPR046341">
    <property type="entry name" value="SET_dom_sf"/>
</dbReference>
<accession>A0A139A412</accession>
<dbReference type="PANTHER" id="PTHR13271:SF34">
    <property type="entry name" value="N-LYSINE METHYLTRANSFERASE SETD6"/>
    <property type="match status" value="1"/>
</dbReference>
<dbReference type="OrthoDB" id="441812at2759"/>
<evidence type="ECO:0000256" key="3">
    <source>
        <dbReference type="ARBA" id="ARBA00022691"/>
    </source>
</evidence>
<evidence type="ECO:0000313" key="5">
    <source>
        <dbReference type="EMBL" id="KXS11103.1"/>
    </source>
</evidence>
<feature type="region of interest" description="Disordered" evidence="4">
    <location>
        <begin position="417"/>
        <end position="487"/>
    </location>
</feature>
<reference evidence="5 6" key="1">
    <citation type="journal article" date="2015" name="Genome Biol. Evol.">
        <title>Phylogenomic analyses indicate that early fungi evolved digesting cell walls of algal ancestors of land plants.</title>
        <authorList>
            <person name="Chang Y."/>
            <person name="Wang S."/>
            <person name="Sekimoto S."/>
            <person name="Aerts A.L."/>
            <person name="Choi C."/>
            <person name="Clum A."/>
            <person name="LaButti K.M."/>
            <person name="Lindquist E.A."/>
            <person name="Yee Ngan C."/>
            <person name="Ohm R.A."/>
            <person name="Salamov A.A."/>
            <person name="Grigoriev I.V."/>
            <person name="Spatafora J.W."/>
            <person name="Berbee M.L."/>
        </authorList>
    </citation>
    <scope>NUCLEOTIDE SEQUENCE [LARGE SCALE GENOMIC DNA]</scope>
    <source>
        <strain evidence="5 6">JEL478</strain>
    </source>
</reference>
<dbReference type="GO" id="GO:0032259">
    <property type="term" value="P:methylation"/>
    <property type="evidence" value="ECO:0007669"/>
    <property type="project" value="UniProtKB-KW"/>
</dbReference>
<keyword evidence="6" id="KW-1185">Reference proteome</keyword>
<evidence type="ECO:0000256" key="4">
    <source>
        <dbReference type="SAM" id="MobiDB-lite"/>
    </source>
</evidence>
<evidence type="ECO:0008006" key="7">
    <source>
        <dbReference type="Google" id="ProtNLM"/>
    </source>
</evidence>
<dbReference type="PANTHER" id="PTHR13271">
    <property type="entry name" value="UNCHARACTERIZED PUTATIVE METHYLTRANSFERASE"/>
    <property type="match status" value="1"/>
</dbReference>
<feature type="compositionally biased region" description="Basic and acidic residues" evidence="4">
    <location>
        <begin position="435"/>
        <end position="447"/>
    </location>
</feature>
<feature type="compositionally biased region" description="Acidic residues" evidence="4">
    <location>
        <begin position="264"/>
        <end position="275"/>
    </location>
</feature>
<proteinExistence type="predicted"/>
<organism evidence="5 6">
    <name type="scientific">Gonapodya prolifera (strain JEL478)</name>
    <name type="common">Monoblepharis prolifera</name>
    <dbReference type="NCBI Taxonomy" id="1344416"/>
    <lineage>
        <taxon>Eukaryota</taxon>
        <taxon>Fungi</taxon>
        <taxon>Fungi incertae sedis</taxon>
        <taxon>Chytridiomycota</taxon>
        <taxon>Chytridiomycota incertae sedis</taxon>
        <taxon>Monoblepharidomycetes</taxon>
        <taxon>Monoblepharidales</taxon>
        <taxon>Gonapodyaceae</taxon>
        <taxon>Gonapodya</taxon>
    </lineage>
</organism>
<feature type="compositionally biased region" description="Acidic residues" evidence="4">
    <location>
        <begin position="460"/>
        <end position="479"/>
    </location>
</feature>
<keyword evidence="1" id="KW-0489">Methyltransferase</keyword>
<feature type="compositionally biased region" description="Acidic residues" evidence="4">
    <location>
        <begin position="417"/>
        <end position="434"/>
    </location>
</feature>
<keyword evidence="3" id="KW-0949">S-adenosyl-L-methionine</keyword>
<sequence>MATPTPRLSTLLGWLASNDIWYDTSALRIVDENGAIRVVSTGKGADVDAVVVRMPKGAVMSPKNCQVGDLVEEAGLDGEIALALCLMHERSLGPDSPWHGYIQSLPLFEDAPLLWPESDVTHLLAGTEAERAAKRDFETLKEVYETVVRPVVQKNETWFVPREKFSFESFLRAMTVITSRAFLVDEYYGDSLVPLADAFNHRSDGSGSEHLHIETDLDVCPHCGAKFGYCMHAELDMGTSSAGGDGSDGDGEWSDASSASGAEVVEDDTPEDADEVLSLPASDVTMGDIESVPSDAESTATDPDDAERLEMRVVRELPKVDGEEVFNTYGGRSNAELLHRYGFTDERPGTNPHDVVLIDLDTVLQTAVSESLLPAAPAAAPAKSKNKRSGSAKMETIEERIELRVAVWSAYRGLFEWDEEEEGGEDEGEEEEEVAEHGHGHGQESGHRHAKDGSCCAPGDDGEDGEGAGADDEEEDEEAPLFPLRSDGSPSASLISLLHILACQDGILRRLADDETGAAAADFAEAVRVGHGGAYAGEKEVEVRAVKGKSGAAAKGAKGPKVVWVAGDAVERVKKCVAVVARTRREAYPTSLAEDEAEFAKLGFSATAEKGTAGVVDNMRLRSSLVVRISEKKVLEAVLAKYAPPDVPNGSQARAGKTGGKKKSGKK</sequence>
<dbReference type="InterPro" id="IPR050600">
    <property type="entry name" value="SETD3_SETD6_MTase"/>
</dbReference>
<dbReference type="Gene3D" id="3.90.1420.10">
    <property type="entry name" value="Rubisco LSMT, substrate-binding domain"/>
    <property type="match status" value="1"/>
</dbReference>
<dbReference type="EMBL" id="KQ965809">
    <property type="protein sequence ID" value="KXS11103.1"/>
    <property type="molecule type" value="Genomic_DNA"/>
</dbReference>
<dbReference type="GO" id="GO:0005634">
    <property type="term" value="C:nucleus"/>
    <property type="evidence" value="ECO:0007669"/>
    <property type="project" value="TreeGrafter"/>
</dbReference>